<feature type="domain" description="F-box" evidence="2">
    <location>
        <begin position="58"/>
        <end position="94"/>
    </location>
</feature>
<evidence type="ECO:0000313" key="3">
    <source>
        <dbReference type="EMBL" id="GMH10706.1"/>
    </source>
</evidence>
<protein>
    <submittedName>
        <fullName evidence="3">Uncharacterized protein</fullName>
    </submittedName>
</protein>
<dbReference type="InterPro" id="IPR001810">
    <property type="entry name" value="F-box_dom"/>
</dbReference>
<sequence length="419" mass="47997">MFRRPTTQSTTISPRRCYLSSISETGRLHWSRPLPTVTKAKGVICFAAGVYSREMADWSTLPDDLLKLIAGWLHSIEDYIHFAAVCRSWHLVAVQKDTSSHPKLPWLMLTEGHSSHIRELYSPVSNRVYKLWLPECQGRRCWGTPFGWLVTVGTDFRLHLLNPLSRRQILLPPLQKCRNLSQLICGPREFRDVFLNKAVISSSPSSSDCVVMAVYLDYRKMAFLKLGDEAWTPLECSPRPIEDIMLFNGNFFAIDCSQNMLVFDSTGSHTRTIEFTSPPSIDELDYEAKYLIELKGEICMVVRCLYETRVTDTPCWRTWGFSVLKFDVCTENWKAVKSLDGCCLFLGNNNSFAVQASGCPGFRSGCIYFTDDYFGLYNTTSSYDMGIYSFEDHRIEPYPVEQPPLFVYSLPLWFKPSIN</sequence>
<reference evidence="3" key="1">
    <citation type="submission" date="2023-05" db="EMBL/GenBank/DDBJ databases">
        <title>Nepenthes gracilis genome sequencing.</title>
        <authorList>
            <person name="Fukushima K."/>
        </authorList>
    </citation>
    <scope>NUCLEOTIDE SEQUENCE</scope>
    <source>
        <strain evidence="3">SING2019-196</strain>
    </source>
</reference>
<accession>A0AAD3SHQ4</accession>
<name>A0AAD3SHQ4_NEPGR</name>
<evidence type="ECO:0000259" key="1">
    <source>
        <dbReference type="Pfam" id="PF03478"/>
    </source>
</evidence>
<proteinExistence type="predicted"/>
<comment type="caution">
    <text evidence="3">The sequence shown here is derived from an EMBL/GenBank/DDBJ whole genome shotgun (WGS) entry which is preliminary data.</text>
</comment>
<evidence type="ECO:0000313" key="4">
    <source>
        <dbReference type="Proteomes" id="UP001279734"/>
    </source>
</evidence>
<organism evidence="3 4">
    <name type="scientific">Nepenthes gracilis</name>
    <name type="common">Slender pitcher plant</name>
    <dbReference type="NCBI Taxonomy" id="150966"/>
    <lineage>
        <taxon>Eukaryota</taxon>
        <taxon>Viridiplantae</taxon>
        <taxon>Streptophyta</taxon>
        <taxon>Embryophyta</taxon>
        <taxon>Tracheophyta</taxon>
        <taxon>Spermatophyta</taxon>
        <taxon>Magnoliopsida</taxon>
        <taxon>eudicotyledons</taxon>
        <taxon>Gunneridae</taxon>
        <taxon>Pentapetalae</taxon>
        <taxon>Caryophyllales</taxon>
        <taxon>Nepenthaceae</taxon>
        <taxon>Nepenthes</taxon>
    </lineage>
</organism>
<evidence type="ECO:0000259" key="2">
    <source>
        <dbReference type="Pfam" id="PF12937"/>
    </source>
</evidence>
<dbReference type="Pfam" id="PF03478">
    <property type="entry name" value="Beta-prop_KIB1-4"/>
    <property type="match status" value="1"/>
</dbReference>
<dbReference type="SUPFAM" id="SSF81383">
    <property type="entry name" value="F-box domain"/>
    <property type="match status" value="1"/>
</dbReference>
<dbReference type="InterPro" id="IPR005174">
    <property type="entry name" value="KIB1-4_b-propeller"/>
</dbReference>
<dbReference type="PANTHER" id="PTHR44259:SF107">
    <property type="entry name" value="F-BOX PROTEIN SKIP23-LIKE"/>
    <property type="match status" value="1"/>
</dbReference>
<dbReference type="CDD" id="cd09917">
    <property type="entry name" value="F-box_SF"/>
    <property type="match status" value="1"/>
</dbReference>
<dbReference type="InterPro" id="IPR050942">
    <property type="entry name" value="F-box_BR-signaling"/>
</dbReference>
<dbReference type="Proteomes" id="UP001279734">
    <property type="component" value="Unassembled WGS sequence"/>
</dbReference>
<dbReference type="Pfam" id="PF12937">
    <property type="entry name" value="F-box-like"/>
    <property type="match status" value="1"/>
</dbReference>
<dbReference type="InterPro" id="IPR036047">
    <property type="entry name" value="F-box-like_dom_sf"/>
</dbReference>
<dbReference type="EMBL" id="BSYO01000010">
    <property type="protein sequence ID" value="GMH10706.1"/>
    <property type="molecule type" value="Genomic_DNA"/>
</dbReference>
<feature type="domain" description="KIB1-4 beta-propeller" evidence="1">
    <location>
        <begin position="120"/>
        <end position="389"/>
    </location>
</feature>
<dbReference type="Gene3D" id="1.20.1280.50">
    <property type="match status" value="1"/>
</dbReference>
<dbReference type="PANTHER" id="PTHR44259">
    <property type="entry name" value="OS07G0183000 PROTEIN-RELATED"/>
    <property type="match status" value="1"/>
</dbReference>
<gene>
    <name evidence="3" type="ORF">Nepgr_012547</name>
</gene>
<dbReference type="AlphaFoldDB" id="A0AAD3SHQ4"/>
<keyword evidence="4" id="KW-1185">Reference proteome</keyword>